<dbReference type="SUPFAM" id="SSF46689">
    <property type="entry name" value="Homeodomain-like"/>
    <property type="match status" value="1"/>
</dbReference>
<dbReference type="InterPro" id="IPR050109">
    <property type="entry name" value="HTH-type_TetR-like_transc_reg"/>
</dbReference>
<dbReference type="InterPro" id="IPR009057">
    <property type="entry name" value="Homeodomain-like_sf"/>
</dbReference>
<evidence type="ECO:0000313" key="6">
    <source>
        <dbReference type="EMBL" id="BBX69998.1"/>
    </source>
</evidence>
<evidence type="ECO:0000256" key="4">
    <source>
        <dbReference type="PROSITE-ProRule" id="PRU00335"/>
    </source>
</evidence>
<dbReference type="SUPFAM" id="SSF48498">
    <property type="entry name" value="Tetracyclin repressor-like, C-terminal domain"/>
    <property type="match status" value="1"/>
</dbReference>
<protein>
    <submittedName>
        <fullName evidence="6">TetR family transcriptional regulator</fullName>
    </submittedName>
</protein>
<dbReference type="PANTHER" id="PTHR30055:SF234">
    <property type="entry name" value="HTH-TYPE TRANSCRIPTIONAL REGULATOR BETI"/>
    <property type="match status" value="1"/>
</dbReference>
<reference evidence="6 7" key="1">
    <citation type="journal article" date="2019" name="Emerg. Microbes Infect.">
        <title>Comprehensive subspecies identification of 175 nontuberculous mycobacteria species based on 7547 genomic profiles.</title>
        <authorList>
            <person name="Matsumoto Y."/>
            <person name="Kinjo T."/>
            <person name="Motooka D."/>
            <person name="Nabeya D."/>
            <person name="Jung N."/>
            <person name="Uechi K."/>
            <person name="Horii T."/>
            <person name="Iida T."/>
            <person name="Fujita J."/>
            <person name="Nakamura S."/>
        </authorList>
    </citation>
    <scope>NUCLEOTIDE SEQUENCE [LARGE SCALE GENOMIC DNA]</scope>
    <source>
        <strain evidence="6 7">JCM 13323</strain>
    </source>
</reference>
<dbReference type="PROSITE" id="PS50977">
    <property type="entry name" value="HTH_TETR_2"/>
    <property type="match status" value="1"/>
</dbReference>
<dbReference type="GO" id="GO:0000976">
    <property type="term" value="F:transcription cis-regulatory region binding"/>
    <property type="evidence" value="ECO:0007669"/>
    <property type="project" value="TreeGrafter"/>
</dbReference>
<dbReference type="Pfam" id="PF00440">
    <property type="entry name" value="TetR_N"/>
    <property type="match status" value="1"/>
</dbReference>
<proteinExistence type="predicted"/>
<keyword evidence="1" id="KW-0805">Transcription regulation</keyword>
<evidence type="ECO:0000259" key="5">
    <source>
        <dbReference type="PROSITE" id="PS50977"/>
    </source>
</evidence>
<feature type="domain" description="HTH tetR-type" evidence="5">
    <location>
        <begin position="12"/>
        <end position="72"/>
    </location>
</feature>
<gene>
    <name evidence="6" type="ORF">MPSYJ_34590</name>
</gene>
<dbReference type="AlphaFoldDB" id="A0A7I7MCK9"/>
<name>A0A7I7MCK9_9MYCO</name>
<dbReference type="InterPro" id="IPR041678">
    <property type="entry name" value="TetR_C_16"/>
</dbReference>
<dbReference type="PANTHER" id="PTHR30055">
    <property type="entry name" value="HTH-TYPE TRANSCRIPTIONAL REGULATOR RUTR"/>
    <property type="match status" value="1"/>
</dbReference>
<organism evidence="6 7">
    <name type="scientific">Mycolicibacterium psychrotolerans</name>
    <dbReference type="NCBI Taxonomy" id="216929"/>
    <lineage>
        <taxon>Bacteria</taxon>
        <taxon>Bacillati</taxon>
        <taxon>Actinomycetota</taxon>
        <taxon>Actinomycetes</taxon>
        <taxon>Mycobacteriales</taxon>
        <taxon>Mycobacteriaceae</taxon>
        <taxon>Mycolicibacterium</taxon>
    </lineage>
</organism>
<dbReference type="GO" id="GO:0003700">
    <property type="term" value="F:DNA-binding transcription factor activity"/>
    <property type="evidence" value="ECO:0007669"/>
    <property type="project" value="TreeGrafter"/>
</dbReference>
<dbReference type="InterPro" id="IPR036271">
    <property type="entry name" value="Tet_transcr_reg_TetR-rel_C_sf"/>
</dbReference>
<dbReference type="InterPro" id="IPR001647">
    <property type="entry name" value="HTH_TetR"/>
</dbReference>
<dbReference type="EMBL" id="AP022574">
    <property type="protein sequence ID" value="BBX69998.1"/>
    <property type="molecule type" value="Genomic_DNA"/>
</dbReference>
<dbReference type="KEGG" id="mpsc:MPSYJ_34590"/>
<evidence type="ECO:0000256" key="1">
    <source>
        <dbReference type="ARBA" id="ARBA00023015"/>
    </source>
</evidence>
<keyword evidence="2 4" id="KW-0238">DNA-binding</keyword>
<evidence type="ECO:0000256" key="3">
    <source>
        <dbReference type="ARBA" id="ARBA00023163"/>
    </source>
</evidence>
<keyword evidence="3" id="KW-0804">Transcription</keyword>
<dbReference type="PRINTS" id="PR00455">
    <property type="entry name" value="HTHTETR"/>
</dbReference>
<dbReference type="Proteomes" id="UP000466514">
    <property type="component" value="Chromosome"/>
</dbReference>
<sequence>MPSTSPRRRDAVATRAAILQSAVRHFARAGYDGAGVRDIAADAGFTAMLVNRYFGSKEQLFVEAVEMSFSKPVFVVDEAADLARQVAAALVAHTDPRADPPEPFLIMLRSLSNPRATEIVRDAIERHVGRRLTRQLAGPGAHLRGEAILSTISGVLLMRSVVGTSTLAHANPGELQTVLEAAFTALIGAP</sequence>
<keyword evidence="7" id="KW-1185">Reference proteome</keyword>
<dbReference type="Gene3D" id="1.10.357.10">
    <property type="entry name" value="Tetracycline Repressor, domain 2"/>
    <property type="match status" value="1"/>
</dbReference>
<feature type="DNA-binding region" description="H-T-H motif" evidence="4">
    <location>
        <begin position="35"/>
        <end position="54"/>
    </location>
</feature>
<evidence type="ECO:0000313" key="7">
    <source>
        <dbReference type="Proteomes" id="UP000466514"/>
    </source>
</evidence>
<evidence type="ECO:0000256" key="2">
    <source>
        <dbReference type="ARBA" id="ARBA00023125"/>
    </source>
</evidence>
<accession>A0A7I7MCK9</accession>
<dbReference type="RefSeq" id="WP_163723361.1">
    <property type="nucleotide sequence ID" value="NZ_AP022574.1"/>
</dbReference>
<dbReference type="Pfam" id="PF17920">
    <property type="entry name" value="TetR_C_16"/>
    <property type="match status" value="1"/>
</dbReference>